<dbReference type="InterPro" id="IPR011106">
    <property type="entry name" value="MANSC_N"/>
</dbReference>
<evidence type="ECO:0000256" key="4">
    <source>
        <dbReference type="ARBA" id="ARBA00022989"/>
    </source>
</evidence>
<dbReference type="PANTHER" id="PTHR46750:SF1">
    <property type="entry name" value="KUNITZ-TYPE PROTEASE INHIBITOR 1"/>
    <property type="match status" value="1"/>
</dbReference>
<dbReference type="FunFam" id="2.60.40.10:FF:000061">
    <property type="entry name" value="Dyslexia-associated protein KIAA0319 homolog"/>
    <property type="match status" value="1"/>
</dbReference>
<dbReference type="Gene3D" id="4.10.400.10">
    <property type="entry name" value="Low-density Lipoprotein Receptor"/>
    <property type="match status" value="1"/>
</dbReference>
<dbReference type="Pfam" id="PF22352">
    <property type="entry name" value="K319L-like_PKD"/>
    <property type="match status" value="1"/>
</dbReference>
<evidence type="ECO:0000259" key="11">
    <source>
        <dbReference type="PROSITE" id="PS50279"/>
    </source>
</evidence>
<keyword evidence="3 10" id="KW-0732">Signal</keyword>
<feature type="disulfide bond" evidence="8">
    <location>
        <begin position="315"/>
        <end position="327"/>
    </location>
</feature>
<dbReference type="CDD" id="cd22624">
    <property type="entry name" value="Kunitz_HAI1_2-like"/>
    <property type="match status" value="1"/>
</dbReference>
<feature type="domain" description="BPTI/Kunitz inhibitor" evidence="11">
    <location>
        <begin position="242"/>
        <end position="292"/>
    </location>
</feature>
<dbReference type="SMART" id="SM00131">
    <property type="entry name" value="KU"/>
    <property type="match status" value="2"/>
</dbReference>
<dbReference type="CDD" id="cd00146">
    <property type="entry name" value="PKD"/>
    <property type="match status" value="1"/>
</dbReference>
<dbReference type="PROSITE" id="PS01209">
    <property type="entry name" value="LDLRA_1"/>
    <property type="match status" value="1"/>
</dbReference>
<dbReference type="GO" id="GO:0008544">
    <property type="term" value="P:epidermis development"/>
    <property type="evidence" value="ECO:0007669"/>
    <property type="project" value="TreeGrafter"/>
</dbReference>
<dbReference type="InterPro" id="IPR035986">
    <property type="entry name" value="PKD_dom_sf"/>
</dbReference>
<feature type="signal peptide" evidence="10">
    <location>
        <begin position="1"/>
        <end position="23"/>
    </location>
</feature>
<dbReference type="InterPro" id="IPR023415">
    <property type="entry name" value="LDLR_class-A_CS"/>
</dbReference>
<evidence type="ECO:0000256" key="8">
    <source>
        <dbReference type="PROSITE-ProRule" id="PRU00124"/>
    </source>
</evidence>
<dbReference type="PROSITE" id="PS00280">
    <property type="entry name" value="BPTI_KUNITZ_1"/>
    <property type="match status" value="2"/>
</dbReference>
<dbReference type="FunFam" id="4.10.410.10:FF:000020">
    <property type="entry name" value="Collagen, type VI, alpha 3"/>
    <property type="match status" value="1"/>
</dbReference>
<dbReference type="SMART" id="SM00765">
    <property type="entry name" value="MANEC"/>
    <property type="match status" value="1"/>
</dbReference>
<dbReference type="EMBL" id="JAROKS010000015">
    <property type="protein sequence ID" value="KAK1796272.1"/>
    <property type="molecule type" value="Genomic_DNA"/>
</dbReference>
<evidence type="ECO:0000313" key="13">
    <source>
        <dbReference type="EMBL" id="KAK1796272.1"/>
    </source>
</evidence>
<feature type="domain" description="MANSC" evidence="12">
    <location>
        <begin position="41"/>
        <end position="122"/>
    </location>
</feature>
<evidence type="ECO:0000256" key="3">
    <source>
        <dbReference type="ARBA" id="ARBA00022729"/>
    </source>
</evidence>
<feature type="domain" description="BPTI/Kunitz inhibitor" evidence="11">
    <location>
        <begin position="371"/>
        <end position="421"/>
    </location>
</feature>
<dbReference type="GO" id="GO:0004867">
    <property type="term" value="F:serine-type endopeptidase inhibitor activity"/>
    <property type="evidence" value="ECO:0007669"/>
    <property type="project" value="InterPro"/>
</dbReference>
<dbReference type="Pfam" id="PF07502">
    <property type="entry name" value="MANEC"/>
    <property type="match status" value="1"/>
</dbReference>
<evidence type="ECO:0000256" key="1">
    <source>
        <dbReference type="ARBA" id="ARBA00004370"/>
    </source>
</evidence>
<dbReference type="Gene3D" id="4.10.410.10">
    <property type="entry name" value="Pancreatic trypsin inhibitor Kunitz domain"/>
    <property type="match status" value="2"/>
</dbReference>
<comment type="caution">
    <text evidence="13">The sequence shown here is derived from an EMBL/GenBank/DDBJ whole genome shotgun (WGS) entry which is preliminary data.</text>
</comment>
<dbReference type="InterPro" id="IPR020901">
    <property type="entry name" value="Prtase_inh_Kunz-CS"/>
</dbReference>
<dbReference type="InterPro" id="IPR013783">
    <property type="entry name" value="Ig-like_fold"/>
</dbReference>
<evidence type="ECO:0000256" key="10">
    <source>
        <dbReference type="SAM" id="SignalP"/>
    </source>
</evidence>
<evidence type="ECO:0000256" key="2">
    <source>
        <dbReference type="ARBA" id="ARBA00022692"/>
    </source>
</evidence>
<dbReference type="InterPro" id="IPR002223">
    <property type="entry name" value="Kunitz_BPTI"/>
</dbReference>
<dbReference type="FunFam" id="4.10.410.10:FF:000006">
    <property type="entry name" value="Serine peptidase inhibitor, Kunitz type 1"/>
    <property type="match status" value="1"/>
</dbReference>
<evidence type="ECO:0008006" key="15">
    <source>
        <dbReference type="Google" id="ProtNLM"/>
    </source>
</evidence>
<dbReference type="InterPro" id="IPR013980">
    <property type="entry name" value="MANSC_dom"/>
</dbReference>
<evidence type="ECO:0000256" key="6">
    <source>
        <dbReference type="ARBA" id="ARBA00023157"/>
    </source>
</evidence>
<dbReference type="PROSITE" id="PS50068">
    <property type="entry name" value="LDLRA_2"/>
    <property type="match status" value="1"/>
</dbReference>
<organism evidence="13 14">
    <name type="scientific">Electrophorus voltai</name>
    <dbReference type="NCBI Taxonomy" id="2609070"/>
    <lineage>
        <taxon>Eukaryota</taxon>
        <taxon>Metazoa</taxon>
        <taxon>Chordata</taxon>
        <taxon>Craniata</taxon>
        <taxon>Vertebrata</taxon>
        <taxon>Euteleostomi</taxon>
        <taxon>Actinopterygii</taxon>
        <taxon>Neopterygii</taxon>
        <taxon>Teleostei</taxon>
        <taxon>Ostariophysi</taxon>
        <taxon>Gymnotiformes</taxon>
        <taxon>Gymnotoidei</taxon>
        <taxon>Gymnotidae</taxon>
        <taxon>Electrophorus</taxon>
    </lineage>
</organism>
<dbReference type="SUPFAM" id="SSF57362">
    <property type="entry name" value="BPTI-like"/>
    <property type="match status" value="2"/>
</dbReference>
<feature type="disulfide bond" evidence="8">
    <location>
        <begin position="334"/>
        <end position="349"/>
    </location>
</feature>
<dbReference type="Gene3D" id="2.60.40.10">
    <property type="entry name" value="Immunoglobulins"/>
    <property type="match status" value="1"/>
</dbReference>
<dbReference type="GO" id="GO:0005886">
    <property type="term" value="C:plasma membrane"/>
    <property type="evidence" value="ECO:0007669"/>
    <property type="project" value="TreeGrafter"/>
</dbReference>
<evidence type="ECO:0000313" key="14">
    <source>
        <dbReference type="Proteomes" id="UP001239994"/>
    </source>
</evidence>
<evidence type="ECO:0000256" key="7">
    <source>
        <dbReference type="ARBA" id="ARBA00023180"/>
    </source>
</evidence>
<dbReference type="InterPro" id="IPR036880">
    <property type="entry name" value="Kunitz_BPTI_sf"/>
</dbReference>
<dbReference type="AlphaFoldDB" id="A0AAD8ZB77"/>
<comment type="subcellular location">
    <subcellularLocation>
        <location evidence="1">Membrane</location>
    </subcellularLocation>
</comment>
<feature type="chain" id="PRO_5042047282" description="Serine peptidase inhibitor, Kunitz type 1 a" evidence="10">
    <location>
        <begin position="24"/>
        <end position="505"/>
    </location>
</feature>
<dbReference type="PANTHER" id="PTHR46750">
    <property type="entry name" value="KUNITZ-TYPE PROTEASE INHIBITOR 1"/>
    <property type="match status" value="1"/>
</dbReference>
<evidence type="ECO:0000259" key="12">
    <source>
        <dbReference type="PROSITE" id="PS50986"/>
    </source>
</evidence>
<dbReference type="CDD" id="cd22623">
    <property type="entry name" value="Kunitz_HAI1_1-like"/>
    <property type="match status" value="1"/>
</dbReference>
<dbReference type="SUPFAM" id="SSF57424">
    <property type="entry name" value="LDL receptor-like module"/>
    <property type="match status" value="1"/>
</dbReference>
<dbReference type="Proteomes" id="UP001239994">
    <property type="component" value="Unassembled WGS sequence"/>
</dbReference>
<evidence type="ECO:0000256" key="9">
    <source>
        <dbReference type="SAM" id="Phobius"/>
    </source>
</evidence>
<dbReference type="CDD" id="cd00112">
    <property type="entry name" value="LDLa"/>
    <property type="match status" value="1"/>
</dbReference>
<protein>
    <recommendedName>
        <fullName evidence="15">Serine peptidase inhibitor, Kunitz type 1 a</fullName>
    </recommendedName>
</protein>
<keyword evidence="7" id="KW-0325">Glycoprotein</keyword>
<dbReference type="PRINTS" id="PR00759">
    <property type="entry name" value="BASICPTASE"/>
</dbReference>
<keyword evidence="14" id="KW-1185">Reference proteome</keyword>
<reference evidence="13" key="1">
    <citation type="submission" date="2023-03" db="EMBL/GenBank/DDBJ databases">
        <title>Electrophorus voltai genome.</title>
        <authorList>
            <person name="Bian C."/>
        </authorList>
    </citation>
    <scope>NUCLEOTIDE SEQUENCE</scope>
    <source>
        <strain evidence="13">CB-2022</strain>
        <tissue evidence="13">Muscle</tissue>
    </source>
</reference>
<dbReference type="PROSITE" id="PS50986">
    <property type="entry name" value="MANSC"/>
    <property type="match status" value="1"/>
</dbReference>
<keyword evidence="2 9" id="KW-0812">Transmembrane</keyword>
<dbReference type="SMART" id="SM00192">
    <property type="entry name" value="LDLa"/>
    <property type="match status" value="1"/>
</dbReference>
<evidence type="ECO:0000256" key="5">
    <source>
        <dbReference type="ARBA" id="ARBA00023136"/>
    </source>
</evidence>
<name>A0AAD8ZB77_9TELE</name>
<dbReference type="Pfam" id="PF00014">
    <property type="entry name" value="Kunitz_BPTI"/>
    <property type="match status" value="2"/>
</dbReference>
<accession>A0AAD8ZB77</accession>
<keyword evidence="6 8" id="KW-1015">Disulfide bond</keyword>
<dbReference type="PROSITE" id="PS50279">
    <property type="entry name" value="BPTI_KUNITZ_2"/>
    <property type="match status" value="2"/>
</dbReference>
<dbReference type="Pfam" id="PF00057">
    <property type="entry name" value="Ldl_recept_a"/>
    <property type="match status" value="1"/>
</dbReference>
<dbReference type="InterPro" id="IPR002172">
    <property type="entry name" value="LDrepeatLR_classA_rpt"/>
</dbReference>
<keyword evidence="5 9" id="KW-0472">Membrane</keyword>
<sequence>MNSFRFAFICSCALFFWIDKISGDTKADKPKPNCTEDFKKGREDFVLNTEESVKQGATYIANPAAQGHNDCVNSCCQERNCNLVLIEAGPEEDSVRNCFLFDCLYRNKFICHFVKKTGFRNYIMDSVYKHYLAWPTALAGKADKPPIANAGPDLVVRPGHLVTLNGIESWDDKKIISYKWELLSGNNSVVTEKTNLPDQLVLSNLQSGVYNFQLKVTDSADQSDATSVTVLVLSVEQSELQCLTPKKDGPCRGSFSRWHYNAASNRCEEFTFGGCKANKNNYLSHQECSDACNGTSGTLEGRKIQVFTEVCSSPCREGQFTCSNGCCLEKGLECDGQRHCSDNSDEESCQHLNSSLAQLLNIDMNEEKARCVDPPITGPCRASMPRWYYDPLNLKCHRFIYGGCSGNKNNFDKKDTCMKACSDVTEKDVFAWGVFERTERTEHHSGYVGTAVVLSVAILALLAVLGYCIQKKRKKESERRCVPTATMPVPLTEDTRHLVYKPTRT</sequence>
<feature type="disulfide bond" evidence="8">
    <location>
        <begin position="322"/>
        <end position="340"/>
    </location>
</feature>
<dbReference type="SUPFAM" id="SSF49299">
    <property type="entry name" value="PKD domain"/>
    <property type="match status" value="1"/>
</dbReference>
<proteinExistence type="predicted"/>
<dbReference type="GO" id="GO:0030198">
    <property type="term" value="P:extracellular matrix organization"/>
    <property type="evidence" value="ECO:0007669"/>
    <property type="project" value="TreeGrafter"/>
</dbReference>
<feature type="transmembrane region" description="Helical" evidence="9">
    <location>
        <begin position="447"/>
        <end position="469"/>
    </location>
</feature>
<keyword evidence="4 9" id="KW-1133">Transmembrane helix</keyword>
<gene>
    <name evidence="13" type="ORF">P4O66_009349</name>
</gene>
<dbReference type="GO" id="GO:0060429">
    <property type="term" value="P:epithelium development"/>
    <property type="evidence" value="ECO:0007669"/>
    <property type="project" value="TreeGrafter"/>
</dbReference>
<dbReference type="InterPro" id="IPR036055">
    <property type="entry name" value="LDL_receptor-like_sf"/>
</dbReference>